<gene>
    <name evidence="4" type="ORF">BH747_11780</name>
</gene>
<dbReference type="SUPFAM" id="SSF100950">
    <property type="entry name" value="NagB/RpiA/CoA transferase-like"/>
    <property type="match status" value="1"/>
</dbReference>
<keyword evidence="2" id="KW-0804">Transcription</keyword>
<dbReference type="OrthoDB" id="9798651at2"/>
<dbReference type="InterPro" id="IPR036390">
    <property type="entry name" value="WH_DNA-bd_sf"/>
</dbReference>
<dbReference type="Gene3D" id="3.40.50.1360">
    <property type="match status" value="1"/>
</dbReference>
<evidence type="ECO:0000259" key="3">
    <source>
        <dbReference type="PROSITE" id="PS51000"/>
    </source>
</evidence>
<dbReference type="GO" id="GO:0003700">
    <property type="term" value="F:DNA-binding transcription factor activity"/>
    <property type="evidence" value="ECO:0007669"/>
    <property type="project" value="InterPro"/>
</dbReference>
<evidence type="ECO:0000256" key="1">
    <source>
        <dbReference type="ARBA" id="ARBA00023015"/>
    </source>
</evidence>
<name>A0A1V8YP64_9ENTE</name>
<dbReference type="PANTHER" id="PTHR30363">
    <property type="entry name" value="HTH-TYPE TRANSCRIPTIONAL REGULATOR SRLR-RELATED"/>
    <property type="match status" value="1"/>
</dbReference>
<organism evidence="4 5">
    <name type="scientific">Enterococcus villorum</name>
    <dbReference type="NCBI Taxonomy" id="112904"/>
    <lineage>
        <taxon>Bacteria</taxon>
        <taxon>Bacillati</taxon>
        <taxon>Bacillota</taxon>
        <taxon>Bacilli</taxon>
        <taxon>Lactobacillales</taxon>
        <taxon>Enterococcaceae</taxon>
        <taxon>Enterococcus</taxon>
    </lineage>
</organism>
<dbReference type="PANTHER" id="PTHR30363:SF44">
    <property type="entry name" value="AGA OPERON TRANSCRIPTIONAL REPRESSOR-RELATED"/>
    <property type="match status" value="1"/>
</dbReference>
<evidence type="ECO:0000256" key="2">
    <source>
        <dbReference type="ARBA" id="ARBA00023163"/>
    </source>
</evidence>
<dbReference type="InterPro" id="IPR037171">
    <property type="entry name" value="NagB/RpiA_transferase-like"/>
</dbReference>
<protein>
    <submittedName>
        <fullName evidence="4">D-beta-hydroxybutyrate permease</fullName>
    </submittedName>
</protein>
<dbReference type="SMART" id="SM00420">
    <property type="entry name" value="HTH_DEOR"/>
    <property type="match status" value="1"/>
</dbReference>
<evidence type="ECO:0000313" key="5">
    <source>
        <dbReference type="Proteomes" id="UP000192477"/>
    </source>
</evidence>
<dbReference type="STRING" id="112904.BH747_11780"/>
<dbReference type="Pfam" id="PF00455">
    <property type="entry name" value="DeoRC"/>
    <property type="match status" value="1"/>
</dbReference>
<comment type="caution">
    <text evidence="4">The sequence shown here is derived from an EMBL/GenBank/DDBJ whole genome shotgun (WGS) entry which is preliminary data.</text>
</comment>
<dbReference type="InterPro" id="IPR001034">
    <property type="entry name" value="DeoR_HTH"/>
</dbReference>
<dbReference type="SMART" id="SM01134">
    <property type="entry name" value="DeoRC"/>
    <property type="match status" value="1"/>
</dbReference>
<dbReference type="InterPro" id="IPR050313">
    <property type="entry name" value="Carb_Metab_HTH_regulators"/>
</dbReference>
<sequence length="256" mass="28937">MLSDVEDRQQQIVNHLKLNQFAKITDLVDLVNYSEATVKRDLVLLEKSGLIRRVRGGAMLVDNQKIDVPYMMKITQLDEATEKRYIADVASTLIKDDMVLFLDSSTTSLHLVRNLGRFEGLQIITNGIITAAMLSEFTSAKVSVVGGTIVQKRATINGAKAYNDVLTYSADLAIISCRGFDLYQGVTETHEGEALVKRAFRKQANRLMVLATQEKLEQRFIHQAIASHEIDYFVTSKKLSNEHLMKLQEHHTQCFY</sequence>
<dbReference type="Proteomes" id="UP000192477">
    <property type="component" value="Unassembled WGS sequence"/>
</dbReference>
<proteinExistence type="predicted"/>
<dbReference type="PRINTS" id="PR00037">
    <property type="entry name" value="HTHLACR"/>
</dbReference>
<keyword evidence="1" id="KW-0805">Transcription regulation</keyword>
<dbReference type="PROSITE" id="PS51000">
    <property type="entry name" value="HTH_DEOR_2"/>
    <property type="match status" value="1"/>
</dbReference>
<accession>A0A1V8YP64</accession>
<evidence type="ECO:0000313" key="4">
    <source>
        <dbReference type="EMBL" id="OQO68527.1"/>
    </source>
</evidence>
<reference evidence="4 5" key="1">
    <citation type="journal article" date="2017" name="BMC Microbiol.">
        <title>Comparative genomics of Enterococcus spp. isolated from bovine feces.</title>
        <authorList>
            <person name="Beukers A.G."/>
            <person name="Zaheer R."/>
            <person name="Goji N."/>
            <person name="Amoako K.K."/>
            <person name="Chaves A.V."/>
            <person name="Ward M.P."/>
            <person name="McAllister T.A."/>
        </authorList>
    </citation>
    <scope>NUCLEOTIDE SEQUENCE [LARGE SCALE GENOMIC DNA]</scope>
    <source>
        <strain evidence="4 5">F1129D 143</strain>
    </source>
</reference>
<dbReference type="Pfam" id="PF08220">
    <property type="entry name" value="HTH_DeoR"/>
    <property type="match status" value="1"/>
</dbReference>
<dbReference type="RefSeq" id="WP_081184719.1">
    <property type="nucleotide sequence ID" value="NZ_MJEA01000016.1"/>
</dbReference>
<dbReference type="InterPro" id="IPR014036">
    <property type="entry name" value="DeoR-like_C"/>
</dbReference>
<dbReference type="SUPFAM" id="SSF46785">
    <property type="entry name" value="Winged helix' DNA-binding domain"/>
    <property type="match status" value="1"/>
</dbReference>
<feature type="domain" description="HTH deoR-type" evidence="3">
    <location>
        <begin position="5"/>
        <end position="60"/>
    </location>
</feature>
<dbReference type="AlphaFoldDB" id="A0A1V8YP64"/>
<dbReference type="EMBL" id="MJEA01000016">
    <property type="protein sequence ID" value="OQO68527.1"/>
    <property type="molecule type" value="Genomic_DNA"/>
</dbReference>